<name>A0ABS1DRL6_RUBGE</name>
<dbReference type="EMBL" id="NRRU01000015">
    <property type="protein sequence ID" value="MBK1712259.1"/>
    <property type="molecule type" value="Genomic_DNA"/>
</dbReference>
<protein>
    <recommendedName>
        <fullName evidence="3">SPOR domain-containing protein</fullName>
    </recommendedName>
</protein>
<proteinExistence type="predicted"/>
<dbReference type="Proteomes" id="UP001041814">
    <property type="component" value="Unassembled WGS sequence"/>
</dbReference>
<evidence type="ECO:0000313" key="2">
    <source>
        <dbReference type="Proteomes" id="UP001041814"/>
    </source>
</evidence>
<accession>A0ABS1DRL6</accession>
<organism evidence="1 2">
    <name type="scientific">Rubrivivax gelatinosus</name>
    <name type="common">Rhodocyclus gelatinosus</name>
    <name type="synonym">Rhodopseudomonas gelatinosa</name>
    <dbReference type="NCBI Taxonomy" id="28068"/>
    <lineage>
        <taxon>Bacteria</taxon>
        <taxon>Pseudomonadati</taxon>
        <taxon>Pseudomonadota</taxon>
        <taxon>Betaproteobacteria</taxon>
        <taxon>Burkholderiales</taxon>
        <taxon>Sphaerotilaceae</taxon>
        <taxon>Rubrivivax</taxon>
    </lineage>
</organism>
<gene>
    <name evidence="1" type="ORF">CKO43_05640</name>
</gene>
<evidence type="ECO:0000313" key="1">
    <source>
        <dbReference type="EMBL" id="MBK1712259.1"/>
    </source>
</evidence>
<keyword evidence="2" id="KW-1185">Reference proteome</keyword>
<evidence type="ECO:0008006" key="3">
    <source>
        <dbReference type="Google" id="ProtNLM"/>
    </source>
</evidence>
<reference evidence="1" key="1">
    <citation type="submission" date="2017-08" db="EMBL/GenBank/DDBJ databases">
        <authorList>
            <person name="Imhoff J.F."/>
            <person name="Rahn T."/>
            <person name="Kuenzel S."/>
            <person name="Neulinger S.C."/>
        </authorList>
    </citation>
    <scope>NUCLEOTIDE SEQUENCE</scope>
    <source>
        <strain evidence="1">IM 151</strain>
    </source>
</reference>
<sequence>MPPVAAPAAPVIRPVQTDASGRRVHEPPAFLLDDAQRLAARQAGEAARAASAARRVDRYKIAYALATRAVRTQAESRLLGRDLDAALAALPGAPRCPRVDVMPAGDNWRSVCWPMLQRAEAERLRDRLTERGQRVELIEF</sequence>
<reference evidence="1" key="2">
    <citation type="journal article" date="2020" name="Microorganisms">
        <title>Osmotic Adaptation and Compatible Solute Biosynthesis of Phototrophic Bacteria as Revealed from Genome Analyses.</title>
        <authorList>
            <person name="Imhoff J.F."/>
            <person name="Rahn T."/>
            <person name="Kunzel S."/>
            <person name="Keller A."/>
            <person name="Neulinger S.C."/>
        </authorList>
    </citation>
    <scope>NUCLEOTIDE SEQUENCE</scope>
    <source>
        <strain evidence="1">IM 151</strain>
    </source>
</reference>
<comment type="caution">
    <text evidence="1">The sequence shown here is derived from an EMBL/GenBank/DDBJ whole genome shotgun (WGS) entry which is preliminary data.</text>
</comment>